<dbReference type="PANTHER" id="PTHR19229">
    <property type="entry name" value="ATP-BINDING CASSETTE TRANSPORTER SUBFAMILY A ABCA"/>
    <property type="match status" value="1"/>
</dbReference>
<protein>
    <submittedName>
        <fullName evidence="13">ABC transporter like protein</fullName>
    </submittedName>
</protein>
<evidence type="ECO:0000256" key="1">
    <source>
        <dbReference type="ARBA" id="ARBA00004141"/>
    </source>
</evidence>
<feature type="transmembrane region" description="Helical" evidence="11">
    <location>
        <begin position="1098"/>
        <end position="1122"/>
    </location>
</feature>
<dbReference type="GO" id="GO:0140359">
    <property type="term" value="F:ABC-type transporter activity"/>
    <property type="evidence" value="ECO:0007669"/>
    <property type="project" value="InterPro"/>
</dbReference>
<feature type="transmembrane region" description="Helical" evidence="11">
    <location>
        <begin position="1134"/>
        <end position="1157"/>
    </location>
</feature>
<feature type="region of interest" description="Disordered" evidence="10">
    <location>
        <begin position="771"/>
        <end position="798"/>
    </location>
</feature>
<evidence type="ECO:0000256" key="6">
    <source>
        <dbReference type="ARBA" id="ARBA00022741"/>
    </source>
</evidence>
<gene>
    <name evidence="13" type="ORF">TI39_contig831g00005</name>
</gene>
<dbReference type="PANTHER" id="PTHR19229:SF36">
    <property type="entry name" value="ATP-BINDING CASSETTE SUB-FAMILY A MEMBER 2"/>
    <property type="match status" value="1"/>
</dbReference>
<feature type="transmembrane region" description="Helical" evidence="11">
    <location>
        <begin position="992"/>
        <end position="1013"/>
    </location>
</feature>
<evidence type="ECO:0000256" key="7">
    <source>
        <dbReference type="ARBA" id="ARBA00022840"/>
    </source>
</evidence>
<dbReference type="EMBL" id="LAFY01000823">
    <property type="protein sequence ID" value="KJX96095.1"/>
    <property type="molecule type" value="Genomic_DNA"/>
</dbReference>
<dbReference type="GO" id="GO:0005524">
    <property type="term" value="F:ATP binding"/>
    <property type="evidence" value="ECO:0007669"/>
    <property type="project" value="UniProtKB-KW"/>
</dbReference>
<dbReference type="FunFam" id="3.40.50.300:FF:001345">
    <property type="entry name" value="Related to ABC transporter"/>
    <property type="match status" value="1"/>
</dbReference>
<feature type="transmembrane region" description="Helical" evidence="11">
    <location>
        <begin position="1178"/>
        <end position="1200"/>
    </location>
</feature>
<evidence type="ECO:0000313" key="13">
    <source>
        <dbReference type="EMBL" id="KJX96095.1"/>
    </source>
</evidence>
<dbReference type="GO" id="GO:0005319">
    <property type="term" value="F:lipid transporter activity"/>
    <property type="evidence" value="ECO:0007669"/>
    <property type="project" value="TreeGrafter"/>
</dbReference>
<keyword evidence="9 11" id="KW-0472">Membrane</keyword>
<reference evidence="13 14" key="1">
    <citation type="submission" date="2015-03" db="EMBL/GenBank/DDBJ databases">
        <title>RNA-seq based gene annotation and comparative genomics of four Zymoseptoria species reveal species-specific pathogenicity related genes and transposable element activity.</title>
        <authorList>
            <person name="Grandaubert J."/>
            <person name="Bhattacharyya A."/>
            <person name="Stukenbrock E.H."/>
        </authorList>
    </citation>
    <scope>NUCLEOTIDE SEQUENCE [LARGE SCALE GENOMIC DNA]</scope>
    <source>
        <strain evidence="13 14">Zb18110</strain>
    </source>
</reference>
<feature type="transmembrane region" description="Helical" evidence="11">
    <location>
        <begin position="220"/>
        <end position="245"/>
    </location>
</feature>
<feature type="transmembrane region" description="Helical" evidence="11">
    <location>
        <begin position="286"/>
        <end position="304"/>
    </location>
</feature>
<evidence type="ECO:0000256" key="8">
    <source>
        <dbReference type="ARBA" id="ARBA00022989"/>
    </source>
</evidence>
<dbReference type="InterPro" id="IPR027417">
    <property type="entry name" value="P-loop_NTPase"/>
</dbReference>
<dbReference type="Pfam" id="PF12698">
    <property type="entry name" value="ABC2_membrane_3"/>
    <property type="match status" value="1"/>
</dbReference>
<dbReference type="SUPFAM" id="SSF52540">
    <property type="entry name" value="P-loop containing nucleoside triphosphate hydrolases"/>
    <property type="match status" value="2"/>
</dbReference>
<feature type="transmembrane region" description="Helical" evidence="11">
    <location>
        <begin position="421"/>
        <end position="446"/>
    </location>
</feature>
<comment type="caution">
    <text evidence="13">The sequence shown here is derived from an EMBL/GenBank/DDBJ whole genome shotgun (WGS) entry which is preliminary data.</text>
</comment>
<feature type="transmembrane region" description="Helical" evidence="11">
    <location>
        <begin position="1034"/>
        <end position="1056"/>
    </location>
</feature>
<keyword evidence="3" id="KW-0813">Transport</keyword>
<dbReference type="SMART" id="SM00382">
    <property type="entry name" value="AAA"/>
    <property type="match status" value="2"/>
</dbReference>
<keyword evidence="5" id="KW-0677">Repeat</keyword>
<feature type="transmembrane region" description="Helical" evidence="11">
    <location>
        <begin position="365"/>
        <end position="387"/>
    </location>
</feature>
<keyword evidence="14" id="KW-1185">Reference proteome</keyword>
<dbReference type="InterPro" id="IPR026082">
    <property type="entry name" value="ABCA"/>
</dbReference>
<dbReference type="OrthoDB" id="8061355at2759"/>
<dbReference type="GO" id="GO:0016020">
    <property type="term" value="C:membrane"/>
    <property type="evidence" value="ECO:0007669"/>
    <property type="project" value="UniProtKB-SubCell"/>
</dbReference>
<keyword evidence="4 11" id="KW-0812">Transmembrane</keyword>
<feature type="transmembrane region" description="Helical" evidence="11">
    <location>
        <begin position="311"/>
        <end position="333"/>
    </location>
</feature>
<keyword evidence="6" id="KW-0547">Nucleotide-binding</keyword>
<keyword evidence="8 11" id="KW-1133">Transmembrane helix</keyword>
<evidence type="ECO:0000256" key="10">
    <source>
        <dbReference type="SAM" id="MobiDB-lite"/>
    </source>
</evidence>
<comment type="subcellular location">
    <subcellularLocation>
        <location evidence="1">Membrane</location>
        <topology evidence="1">Multi-pass membrane protein</topology>
    </subcellularLocation>
</comment>
<dbReference type="GO" id="GO:0016887">
    <property type="term" value="F:ATP hydrolysis activity"/>
    <property type="evidence" value="ECO:0007669"/>
    <property type="project" value="InterPro"/>
</dbReference>
<evidence type="ECO:0000256" key="5">
    <source>
        <dbReference type="ARBA" id="ARBA00022737"/>
    </source>
</evidence>
<evidence type="ECO:0000256" key="3">
    <source>
        <dbReference type="ARBA" id="ARBA00022448"/>
    </source>
</evidence>
<proteinExistence type="inferred from homology"/>
<dbReference type="InterPro" id="IPR003593">
    <property type="entry name" value="AAA+_ATPase"/>
</dbReference>
<dbReference type="STRING" id="1047168.A0A0F4GIU5"/>
<dbReference type="InterPro" id="IPR013525">
    <property type="entry name" value="ABC2_TM"/>
</dbReference>
<sequence>MLAIRQTWALCEKTITIIFLRHWLGTLIRAFIAPIILVFILGYSKNFFVPPSNFGIGTPTPIRSLRDAASASAGGRDTLAIVDQGFTGGDIETVVNAISESFTSQGKIVRVVESTANLLDVCPSSLRGVTPCFAGVVFESSPNEGPGGIWNYTIRADGTFGTNIYVDRTNNAAEIYILPLQHAIDSAIATVSGDTLPDDVQEFPFTSRNQQERAENITRLYMNTLIDILGLAYFIGIVGICYQLTGHMAQERELGMSQLIEAMMPNRQRWVPQVARLVSLHISFDILYFPSWVIMGAIVGQLNYPHSNIGIPIGFFILAGLALASWSIAFASLFSKAQLSGITVTITSIVLAILIQVIPPPATAATVVLAVIFPPINFTLFIIYMAYWERLSQPAMLSQGAPIPPPYTGRGMGPPWQFPGYVFFIICIIQLLVYPVIGALIERVLYGTASKSRQLRYNGSDAPEAVKVTSLSKHYSPGWFSTLFGRFSKNPPQTVRAVNDVSFTIYKGQIVVLLGANGSGKSTSLDTLAGLQKPTSGTIEMDATGGIGLCPQKNVLWNELTVYEHVRIFNKLKAEKVDSKADINALVASCDLDLKIDARSSTLSGGQKRKCQLAMMLTGGSSVCMLDEVSSGLDPLSRRKIWDIILAERGKRSMLLTTHFLDEADLLSDDITILSKGNLVAHGSSVELKHHLGGGYRVRIYHENKKELPAELEATSKKTYHDQTVYNLADSASAARFVTELERHGISDYQVNGPTIEDVFLKLAEEVKDELEKDVGPGTSPKHDKHDGSDGSSSTHDKGLELLPGRPLGFFGQSWVLFRKRATILRRNKWPYLIALLLPIIAAGLVTLFLGSLPPLSCDPRDQVTVSDRVSLNNYELGNRTVPVGPNTPVQYLIEQFPNFAAQDAYITLDSLPAFLNYFDENYSQIRPGGVFIGGGSPPTFSWLGGEIRDGLETAVLAQNLLNVGLLQTPITTSYQSFDQPGAPTVGDTLQFILYFGLAMAAFPGFFALYTNAERLRNVRALHYSNGVRAGPLWIAYTAFDFIIIIVVAAVSVGIFVSASDIFYNPGYLFVIFALYGLSATLSAYIVSLFTTSQLATFAFAAGGQCCMLLIYFLVYLLIITFRPAASIDNEVDIAHYTMALFFPSGNLLRALLLSLNQFSLLCHGATTIPSYAGDIQVYGGAILYLVLQTIIQLIVLIWYDSGYKPAFLARRGHKSVDVEEIEDYDDEVITEANRVESCKDELRVTHATKAFRSFVAVQDVSFGVPHGQTFALLGPNGAGKSTTINLIRGDMLPSEPTSDILIEDVSIIDRRAAARQNLGVCPQFDALDIMTAIEHLRFYARARGVADVEHNVEKVIHAVGLAQFKTRMASKLSGGNKRKLSLGIALMGNPSVLILDEPSSGMDAASKRVMWRTLSAVSAGRSLVITTHSMEEADALADRAGIMAKRMLALGTADQLRKKHGDAYHVHVVHKNAPFSSEAEMNAIKTWVRSAFPSAEMEDRVFHGQLRFSVPNDRSLVHDAFDNGGDKRVASSSGISALFAKLEASKEDLGTEYYSVSQATLDQVFLNIVGKHNVMEENYAKAQGEQKVGLLGKVKKSISTVYHSA</sequence>
<feature type="transmembrane region" description="Helical" evidence="11">
    <location>
        <begin position="830"/>
        <end position="851"/>
    </location>
</feature>
<evidence type="ECO:0000256" key="11">
    <source>
        <dbReference type="SAM" id="Phobius"/>
    </source>
</evidence>
<dbReference type="Pfam" id="PF00005">
    <property type="entry name" value="ABC_tran"/>
    <property type="match status" value="2"/>
</dbReference>
<feature type="domain" description="ABC transporter" evidence="12">
    <location>
        <begin position="1243"/>
        <end position="1470"/>
    </location>
</feature>
<dbReference type="CDD" id="cd03263">
    <property type="entry name" value="ABC_subfamily_A"/>
    <property type="match status" value="2"/>
</dbReference>
<keyword evidence="7" id="KW-0067">ATP-binding</keyword>
<comment type="similarity">
    <text evidence="2">Belongs to the ABC transporter superfamily. ABCA family.</text>
</comment>
<dbReference type="Proteomes" id="UP000033647">
    <property type="component" value="Unassembled WGS sequence"/>
</dbReference>
<dbReference type="PROSITE" id="PS50893">
    <property type="entry name" value="ABC_TRANSPORTER_2"/>
    <property type="match status" value="2"/>
</dbReference>
<dbReference type="InterPro" id="IPR003439">
    <property type="entry name" value="ABC_transporter-like_ATP-bd"/>
</dbReference>
<dbReference type="InterPro" id="IPR017871">
    <property type="entry name" value="ABC_transporter-like_CS"/>
</dbReference>
<feature type="transmembrane region" description="Helical" evidence="11">
    <location>
        <begin position="1068"/>
        <end position="1091"/>
    </location>
</feature>
<dbReference type="PROSITE" id="PS00211">
    <property type="entry name" value="ABC_TRANSPORTER_1"/>
    <property type="match status" value="1"/>
</dbReference>
<feature type="domain" description="ABC transporter" evidence="12">
    <location>
        <begin position="466"/>
        <end position="701"/>
    </location>
</feature>
<evidence type="ECO:0000256" key="4">
    <source>
        <dbReference type="ARBA" id="ARBA00022692"/>
    </source>
</evidence>
<evidence type="ECO:0000256" key="9">
    <source>
        <dbReference type="ARBA" id="ARBA00023136"/>
    </source>
</evidence>
<feature type="transmembrane region" description="Helical" evidence="11">
    <location>
        <begin position="23"/>
        <end position="43"/>
    </location>
</feature>
<accession>A0A0F4GIU5</accession>
<name>A0A0F4GIU5_9PEZI</name>
<evidence type="ECO:0000313" key="14">
    <source>
        <dbReference type="Proteomes" id="UP000033647"/>
    </source>
</evidence>
<organism evidence="13 14">
    <name type="scientific">Zymoseptoria brevis</name>
    <dbReference type="NCBI Taxonomy" id="1047168"/>
    <lineage>
        <taxon>Eukaryota</taxon>
        <taxon>Fungi</taxon>
        <taxon>Dikarya</taxon>
        <taxon>Ascomycota</taxon>
        <taxon>Pezizomycotina</taxon>
        <taxon>Dothideomycetes</taxon>
        <taxon>Dothideomycetidae</taxon>
        <taxon>Mycosphaerellales</taxon>
        <taxon>Mycosphaerellaceae</taxon>
        <taxon>Zymoseptoria</taxon>
    </lineage>
</organism>
<dbReference type="Gene3D" id="3.40.50.300">
    <property type="entry name" value="P-loop containing nucleotide triphosphate hydrolases"/>
    <property type="match status" value="2"/>
</dbReference>
<evidence type="ECO:0000259" key="12">
    <source>
        <dbReference type="PROSITE" id="PS50893"/>
    </source>
</evidence>
<evidence type="ECO:0000256" key="2">
    <source>
        <dbReference type="ARBA" id="ARBA00008869"/>
    </source>
</evidence>